<feature type="compositionally biased region" description="Basic and acidic residues" evidence="1">
    <location>
        <begin position="135"/>
        <end position="149"/>
    </location>
</feature>
<evidence type="ECO:0000313" key="3">
    <source>
        <dbReference type="Proteomes" id="UP000199706"/>
    </source>
</evidence>
<accession>A0A1G7U4Y8</accession>
<feature type="compositionally biased region" description="Low complexity" evidence="1">
    <location>
        <begin position="71"/>
        <end position="85"/>
    </location>
</feature>
<gene>
    <name evidence="2" type="ORF">SAMN05216466_103273</name>
</gene>
<feature type="compositionally biased region" description="Polar residues" evidence="1">
    <location>
        <begin position="292"/>
        <end position="309"/>
    </location>
</feature>
<organism evidence="2 3">
    <name type="scientific">Paraburkholderia phenazinium</name>
    <dbReference type="NCBI Taxonomy" id="60549"/>
    <lineage>
        <taxon>Bacteria</taxon>
        <taxon>Pseudomonadati</taxon>
        <taxon>Pseudomonadota</taxon>
        <taxon>Betaproteobacteria</taxon>
        <taxon>Burkholderiales</taxon>
        <taxon>Burkholderiaceae</taxon>
        <taxon>Paraburkholderia</taxon>
    </lineage>
</organism>
<evidence type="ECO:0000256" key="1">
    <source>
        <dbReference type="SAM" id="MobiDB-lite"/>
    </source>
</evidence>
<dbReference type="EMBL" id="FNCJ01000003">
    <property type="protein sequence ID" value="SDG41820.1"/>
    <property type="molecule type" value="Genomic_DNA"/>
</dbReference>
<feature type="compositionally biased region" description="Polar residues" evidence="1">
    <location>
        <begin position="370"/>
        <end position="390"/>
    </location>
</feature>
<dbReference type="AlphaFoldDB" id="A0A1G7U4Y8"/>
<proteinExistence type="predicted"/>
<dbReference type="Proteomes" id="UP000199706">
    <property type="component" value="Unassembled WGS sequence"/>
</dbReference>
<reference evidence="2 3" key="1">
    <citation type="submission" date="2016-10" db="EMBL/GenBank/DDBJ databases">
        <authorList>
            <person name="de Groot N.N."/>
        </authorList>
    </citation>
    <scope>NUCLEOTIDE SEQUENCE [LARGE SCALE GENOMIC DNA]</scope>
    <source>
        <strain evidence="2 3">LMG 2247</strain>
    </source>
</reference>
<feature type="compositionally biased region" description="Basic residues" evidence="1">
    <location>
        <begin position="267"/>
        <end position="276"/>
    </location>
</feature>
<feature type="compositionally biased region" description="Basic residues" evidence="1">
    <location>
        <begin position="217"/>
        <end position="234"/>
    </location>
</feature>
<protein>
    <submittedName>
        <fullName evidence="2">Uncharacterized protein</fullName>
    </submittedName>
</protein>
<feature type="compositionally biased region" description="Basic residues" evidence="1">
    <location>
        <begin position="95"/>
        <end position="134"/>
    </location>
</feature>
<sequence>MEQRSPRSPGKEESHFRKRPPSRPACRTRQGQKADPIPPKRPTSPARAKPTAGTHRRKPGAKTETQHYNNTPTPSRSGPRTPTGGATPNRDNRPARHRPTKPQQKHSPTRRNQRKATQRKIRRPSANPTRRRRGEKPGPDKHCRRDLVRKLAPGRAKTHPTPETRSANWNRLRGAVPQPAAPATESEANRGRDNTGPISGRKPTRDESPERTTHSAAPKRHAQSKRSAQRHRKAPQPTPGQPEAAQREMTTSTTPNTATGMASNANKPRHPAKHKTPQTGRQTHDRTADTGPRNTGTDSTRTSKGTATRTEPRQHQKNSNPRSRTPTDRNMDEKTSTHPHQPPPSKHPTTPANRAPSDAKALINREKSPKTTPNSFHATQTKESTPNTARRQPKAGTAKDN</sequence>
<feature type="compositionally biased region" description="Basic and acidic residues" evidence="1">
    <location>
        <begin position="325"/>
        <end position="336"/>
    </location>
</feature>
<feature type="compositionally biased region" description="Basic and acidic residues" evidence="1">
    <location>
        <begin position="1"/>
        <end position="15"/>
    </location>
</feature>
<evidence type="ECO:0000313" key="2">
    <source>
        <dbReference type="EMBL" id="SDG41820.1"/>
    </source>
</evidence>
<feature type="compositionally biased region" description="Basic and acidic residues" evidence="1">
    <location>
        <begin position="203"/>
        <end position="213"/>
    </location>
</feature>
<feature type="compositionally biased region" description="Polar residues" evidence="1">
    <location>
        <begin position="248"/>
        <end position="266"/>
    </location>
</feature>
<name>A0A1G7U4Y8_9BURK</name>
<feature type="region of interest" description="Disordered" evidence="1">
    <location>
        <begin position="1"/>
        <end position="401"/>
    </location>
</feature>